<dbReference type="RefSeq" id="WP_091747671.1">
    <property type="nucleotide sequence ID" value="NZ_FODY01000014.1"/>
</dbReference>
<sequence length="270" mass="30048">MALIEVRPDLCVQCGICCEVCPIKVLKMEENKGPIAVNPEFCNSCGHCVAVCPTKALNHERAPLTKQTEIHSSTKISAEQAALFLRSRRSSRRYKQEAVPHEQLAKLVDMARFAPTASNSQNISYMVIEQRQILREVVELTVQWMEAKVATPPFHKSMPLHIQAWRQGKEDTVLRNAPHLILAMAPKGFARGRENTISALSYLELFAPALGLGSCWAGILEMCIFDGYAPLLALFPVPEGNVITGAVMAGYPQYTFRRLPDRDPLSVIYV</sequence>
<dbReference type="SUPFAM" id="SSF55469">
    <property type="entry name" value="FMN-dependent nitroreductase-like"/>
    <property type="match status" value="1"/>
</dbReference>
<keyword evidence="4" id="KW-0408">Iron</keyword>
<evidence type="ECO:0000256" key="3">
    <source>
        <dbReference type="ARBA" id="ARBA00023002"/>
    </source>
</evidence>
<dbReference type="PROSITE" id="PS51379">
    <property type="entry name" value="4FE4S_FER_2"/>
    <property type="match status" value="2"/>
</dbReference>
<evidence type="ECO:0000259" key="6">
    <source>
        <dbReference type="PROSITE" id="PS51379"/>
    </source>
</evidence>
<dbReference type="EMBL" id="FODY01000014">
    <property type="protein sequence ID" value="SEP22862.1"/>
    <property type="molecule type" value="Genomic_DNA"/>
</dbReference>
<dbReference type="SUPFAM" id="SSF54862">
    <property type="entry name" value="4Fe-4S ferredoxins"/>
    <property type="match status" value="1"/>
</dbReference>
<reference evidence="7 8" key="1">
    <citation type="submission" date="2016-10" db="EMBL/GenBank/DDBJ databases">
        <authorList>
            <person name="de Groot N.N."/>
        </authorList>
    </citation>
    <scope>NUCLEOTIDE SEQUENCE [LARGE SCALE GENOMIC DNA]</scope>
    <source>
        <strain evidence="7 8">DSM 13305</strain>
    </source>
</reference>
<name>A0A1H8W5E0_9FIRM</name>
<evidence type="ECO:0000313" key="7">
    <source>
        <dbReference type="EMBL" id="SEP22862.1"/>
    </source>
</evidence>
<dbReference type="OrthoDB" id="1683619at2"/>
<evidence type="ECO:0000256" key="1">
    <source>
        <dbReference type="ARBA" id="ARBA00007118"/>
    </source>
</evidence>
<feature type="domain" description="4Fe-4S ferredoxin-type" evidence="6">
    <location>
        <begin position="2"/>
        <end position="31"/>
    </location>
</feature>
<dbReference type="GO" id="GO:0046872">
    <property type="term" value="F:metal ion binding"/>
    <property type="evidence" value="ECO:0007669"/>
    <property type="project" value="UniProtKB-KW"/>
</dbReference>
<keyword evidence="5" id="KW-0411">Iron-sulfur</keyword>
<gene>
    <name evidence="7" type="ORF">SAMN04490178_11447</name>
</gene>
<dbReference type="InterPro" id="IPR000415">
    <property type="entry name" value="Nitroreductase-like"/>
</dbReference>
<dbReference type="AlphaFoldDB" id="A0A1H8W5E0"/>
<dbReference type="GO" id="GO:0016491">
    <property type="term" value="F:oxidoreductase activity"/>
    <property type="evidence" value="ECO:0007669"/>
    <property type="project" value="UniProtKB-KW"/>
</dbReference>
<evidence type="ECO:0000256" key="5">
    <source>
        <dbReference type="ARBA" id="ARBA00023014"/>
    </source>
</evidence>
<dbReference type="STRING" id="112903.SAMN04490178_11447"/>
<dbReference type="PROSITE" id="PS00198">
    <property type="entry name" value="4FE4S_FER_1"/>
    <property type="match status" value="1"/>
</dbReference>
<dbReference type="Pfam" id="PF00881">
    <property type="entry name" value="Nitroreductase"/>
    <property type="match status" value="1"/>
</dbReference>
<dbReference type="Gene3D" id="3.40.109.10">
    <property type="entry name" value="NADH Oxidase"/>
    <property type="match status" value="1"/>
</dbReference>
<evidence type="ECO:0000256" key="4">
    <source>
        <dbReference type="ARBA" id="ARBA00023004"/>
    </source>
</evidence>
<dbReference type="CDD" id="cd02143">
    <property type="entry name" value="nitroreductase_FeS-like"/>
    <property type="match status" value="1"/>
</dbReference>
<organism evidence="7 8">
    <name type="scientific">Propionispora vibrioides</name>
    <dbReference type="NCBI Taxonomy" id="112903"/>
    <lineage>
        <taxon>Bacteria</taxon>
        <taxon>Bacillati</taxon>
        <taxon>Bacillota</taxon>
        <taxon>Negativicutes</taxon>
        <taxon>Selenomonadales</taxon>
        <taxon>Sporomusaceae</taxon>
        <taxon>Propionispora</taxon>
    </lineage>
</organism>
<dbReference type="PANTHER" id="PTHR43673">
    <property type="entry name" value="NAD(P)H NITROREDUCTASE YDGI-RELATED"/>
    <property type="match status" value="1"/>
</dbReference>
<keyword evidence="2" id="KW-0479">Metal-binding</keyword>
<feature type="domain" description="4Fe-4S ferredoxin-type" evidence="6">
    <location>
        <begin position="33"/>
        <end position="62"/>
    </location>
</feature>
<accession>A0A1H8W5E0</accession>
<proteinExistence type="inferred from homology"/>
<keyword evidence="8" id="KW-1185">Reference proteome</keyword>
<comment type="similarity">
    <text evidence="1">Belongs to the nitroreductase family.</text>
</comment>
<dbReference type="GO" id="GO:0051536">
    <property type="term" value="F:iron-sulfur cluster binding"/>
    <property type="evidence" value="ECO:0007669"/>
    <property type="project" value="UniProtKB-KW"/>
</dbReference>
<dbReference type="Proteomes" id="UP000198847">
    <property type="component" value="Unassembled WGS sequence"/>
</dbReference>
<keyword evidence="3" id="KW-0560">Oxidoreductase</keyword>
<dbReference type="Gene3D" id="3.30.70.20">
    <property type="match status" value="1"/>
</dbReference>
<dbReference type="InterPro" id="IPR029479">
    <property type="entry name" value="Nitroreductase"/>
</dbReference>
<protein>
    <submittedName>
        <fullName evidence="7">Nitroreductase</fullName>
    </submittedName>
</protein>
<evidence type="ECO:0000256" key="2">
    <source>
        <dbReference type="ARBA" id="ARBA00022723"/>
    </source>
</evidence>
<evidence type="ECO:0000313" key="8">
    <source>
        <dbReference type="Proteomes" id="UP000198847"/>
    </source>
</evidence>
<dbReference type="InterPro" id="IPR017900">
    <property type="entry name" value="4Fe4S_Fe_S_CS"/>
</dbReference>
<dbReference type="PANTHER" id="PTHR43673:SF10">
    <property type="entry name" value="NADH DEHYDROGENASE_NAD(P)H NITROREDUCTASE XCC3605-RELATED"/>
    <property type="match status" value="1"/>
</dbReference>
<dbReference type="Pfam" id="PF13237">
    <property type="entry name" value="Fer4_10"/>
    <property type="match status" value="1"/>
</dbReference>
<dbReference type="InterPro" id="IPR017896">
    <property type="entry name" value="4Fe4S_Fe-S-bd"/>
</dbReference>